<keyword evidence="9" id="KW-0472">Membrane</keyword>
<feature type="compositionally biased region" description="Basic and acidic residues" evidence="12">
    <location>
        <begin position="12"/>
        <end position="21"/>
    </location>
</feature>
<sequence>MVPSKRLHPVKRVAESRENDAARVLGDTQKKMRDQEAKLEDLKRYHKEYLERFEATARQGMAANQMQEYRVFLEKLDSAIKEQEKVVLASKSECVSRKEQWQEKRVRTQALGKVMDRFKSAELKAMEKREQNEMDDRSQRGPGNK</sequence>
<keyword evidence="6" id="KW-0145">Chemotaxis</keyword>
<dbReference type="OrthoDB" id="7063681at2"/>
<keyword evidence="7" id="KW-1005">Bacterial flagellum biogenesis</keyword>
<dbReference type="GO" id="GO:0015031">
    <property type="term" value="P:protein transport"/>
    <property type="evidence" value="ECO:0007669"/>
    <property type="project" value="UniProtKB-KW"/>
</dbReference>
<evidence type="ECO:0000256" key="3">
    <source>
        <dbReference type="ARBA" id="ARBA00020392"/>
    </source>
</evidence>
<evidence type="ECO:0000256" key="11">
    <source>
        <dbReference type="SAM" id="Coils"/>
    </source>
</evidence>
<dbReference type="NCBIfam" id="TIGR02473">
    <property type="entry name" value="flagell_FliJ"/>
    <property type="match status" value="1"/>
</dbReference>
<dbReference type="GO" id="GO:0006935">
    <property type="term" value="P:chemotaxis"/>
    <property type="evidence" value="ECO:0007669"/>
    <property type="project" value="UniProtKB-KW"/>
</dbReference>
<dbReference type="GO" id="GO:0044781">
    <property type="term" value="P:bacterial-type flagellum organization"/>
    <property type="evidence" value="ECO:0007669"/>
    <property type="project" value="UniProtKB-KW"/>
</dbReference>
<dbReference type="PRINTS" id="PR01004">
    <property type="entry name" value="FLGFLIJ"/>
</dbReference>
<accession>A0A557SNQ2</accession>
<evidence type="ECO:0000256" key="2">
    <source>
        <dbReference type="ARBA" id="ARBA00010004"/>
    </source>
</evidence>
<dbReference type="Proteomes" id="UP000316649">
    <property type="component" value="Unassembled WGS sequence"/>
</dbReference>
<dbReference type="PANTHER" id="PTHR38786:SF1">
    <property type="entry name" value="FLAGELLAR FLIJ PROTEIN"/>
    <property type="match status" value="1"/>
</dbReference>
<evidence type="ECO:0000256" key="10">
    <source>
        <dbReference type="ARBA" id="ARBA00023225"/>
    </source>
</evidence>
<dbReference type="PANTHER" id="PTHR38786">
    <property type="entry name" value="FLAGELLAR FLIJ PROTEIN"/>
    <property type="match status" value="1"/>
</dbReference>
<feature type="compositionally biased region" description="Basic and acidic residues" evidence="12">
    <location>
        <begin position="125"/>
        <end position="139"/>
    </location>
</feature>
<evidence type="ECO:0000313" key="14">
    <source>
        <dbReference type="Proteomes" id="UP000316649"/>
    </source>
</evidence>
<dbReference type="GO" id="GO:0071973">
    <property type="term" value="P:bacterial-type flagellum-dependent cell motility"/>
    <property type="evidence" value="ECO:0007669"/>
    <property type="project" value="InterPro"/>
</dbReference>
<organism evidence="13 14">
    <name type="scientific">Sedimenticola selenatireducens</name>
    <dbReference type="NCBI Taxonomy" id="191960"/>
    <lineage>
        <taxon>Bacteria</taxon>
        <taxon>Pseudomonadati</taxon>
        <taxon>Pseudomonadota</taxon>
        <taxon>Gammaproteobacteria</taxon>
        <taxon>Chromatiales</taxon>
        <taxon>Sedimenticolaceae</taxon>
        <taxon>Sedimenticola</taxon>
    </lineage>
</organism>
<evidence type="ECO:0000256" key="9">
    <source>
        <dbReference type="ARBA" id="ARBA00023136"/>
    </source>
</evidence>
<dbReference type="GO" id="GO:0005886">
    <property type="term" value="C:plasma membrane"/>
    <property type="evidence" value="ECO:0007669"/>
    <property type="project" value="UniProtKB-SubCell"/>
</dbReference>
<dbReference type="RefSeq" id="WP_144356983.1">
    <property type="nucleotide sequence ID" value="NZ_VMNH01000001.1"/>
</dbReference>
<feature type="compositionally biased region" description="Basic residues" evidence="12">
    <location>
        <begin position="1"/>
        <end position="11"/>
    </location>
</feature>
<keyword evidence="5" id="KW-1003">Cell membrane</keyword>
<dbReference type="Gene3D" id="1.10.287.1700">
    <property type="match status" value="1"/>
</dbReference>
<feature type="coiled-coil region" evidence="11">
    <location>
        <begin position="25"/>
        <end position="52"/>
    </location>
</feature>
<evidence type="ECO:0000256" key="5">
    <source>
        <dbReference type="ARBA" id="ARBA00022475"/>
    </source>
</evidence>
<comment type="similarity">
    <text evidence="2">Belongs to the FliJ family.</text>
</comment>
<comment type="caution">
    <text evidence="13">The sequence shown here is derived from an EMBL/GenBank/DDBJ whole genome shotgun (WGS) entry which is preliminary data.</text>
</comment>
<dbReference type="PIRSF" id="PIRSF019404">
    <property type="entry name" value="FliJ"/>
    <property type="match status" value="1"/>
</dbReference>
<dbReference type="InterPro" id="IPR012823">
    <property type="entry name" value="Flagell_FliJ"/>
</dbReference>
<gene>
    <name evidence="13" type="primary">fliJ</name>
    <name evidence="13" type="ORF">FHP88_00230</name>
</gene>
<reference evidence="13 14" key="1">
    <citation type="submission" date="2019-07" db="EMBL/GenBank/DDBJ databases">
        <title>The pathways for chlorine oxyanion respiration interact through the shared metabolite chlorate.</title>
        <authorList>
            <person name="Barnum T.P."/>
            <person name="Cheng Y."/>
            <person name="Hill K.A."/>
            <person name="Lucas L.N."/>
            <person name="Carlson H.K."/>
            <person name="Coates J.D."/>
        </authorList>
    </citation>
    <scope>NUCLEOTIDE SEQUENCE [LARGE SCALE GENOMIC DNA]</scope>
    <source>
        <strain evidence="13 14">BK-1</strain>
    </source>
</reference>
<keyword evidence="11" id="KW-0175">Coiled coil</keyword>
<keyword evidence="13" id="KW-0969">Cilium</keyword>
<dbReference type="EMBL" id="VMNH01000001">
    <property type="protein sequence ID" value="TVO79026.1"/>
    <property type="molecule type" value="Genomic_DNA"/>
</dbReference>
<keyword evidence="14" id="KW-1185">Reference proteome</keyword>
<evidence type="ECO:0000313" key="13">
    <source>
        <dbReference type="EMBL" id="TVO79026.1"/>
    </source>
</evidence>
<evidence type="ECO:0000256" key="7">
    <source>
        <dbReference type="ARBA" id="ARBA00022795"/>
    </source>
</evidence>
<keyword evidence="4" id="KW-0813">Transport</keyword>
<keyword evidence="10" id="KW-1006">Bacterial flagellum protein export</keyword>
<evidence type="ECO:0000256" key="6">
    <source>
        <dbReference type="ARBA" id="ARBA00022500"/>
    </source>
</evidence>
<keyword evidence="13" id="KW-0282">Flagellum</keyword>
<dbReference type="GO" id="GO:0003774">
    <property type="term" value="F:cytoskeletal motor activity"/>
    <property type="evidence" value="ECO:0007669"/>
    <property type="project" value="InterPro"/>
</dbReference>
<protein>
    <recommendedName>
        <fullName evidence="3">Flagellar FliJ protein</fullName>
    </recommendedName>
</protein>
<dbReference type="InterPro" id="IPR018006">
    <property type="entry name" value="Flag_FliJ_proteobac"/>
</dbReference>
<comment type="subcellular location">
    <subcellularLocation>
        <location evidence="1">Cell membrane</location>
        <topology evidence="1">Peripheral membrane protein</topology>
        <orientation evidence="1">Cytoplasmic side</orientation>
    </subcellularLocation>
</comment>
<proteinExistence type="inferred from homology"/>
<keyword evidence="13" id="KW-0966">Cell projection</keyword>
<evidence type="ECO:0000256" key="1">
    <source>
        <dbReference type="ARBA" id="ARBA00004413"/>
    </source>
</evidence>
<dbReference type="Pfam" id="PF02050">
    <property type="entry name" value="FliJ"/>
    <property type="match status" value="1"/>
</dbReference>
<name>A0A557SNQ2_9GAMM</name>
<dbReference type="InterPro" id="IPR053716">
    <property type="entry name" value="Flag_assembly_chemotaxis_eff"/>
</dbReference>
<evidence type="ECO:0000256" key="8">
    <source>
        <dbReference type="ARBA" id="ARBA00022927"/>
    </source>
</evidence>
<dbReference type="InterPro" id="IPR052570">
    <property type="entry name" value="FliJ"/>
</dbReference>
<keyword evidence="8" id="KW-0653">Protein transport</keyword>
<dbReference type="GO" id="GO:0009288">
    <property type="term" value="C:bacterial-type flagellum"/>
    <property type="evidence" value="ECO:0007669"/>
    <property type="project" value="InterPro"/>
</dbReference>
<feature type="region of interest" description="Disordered" evidence="12">
    <location>
        <begin position="1"/>
        <end position="23"/>
    </location>
</feature>
<dbReference type="AlphaFoldDB" id="A0A557SNQ2"/>
<evidence type="ECO:0000256" key="12">
    <source>
        <dbReference type="SAM" id="MobiDB-lite"/>
    </source>
</evidence>
<evidence type="ECO:0000256" key="4">
    <source>
        <dbReference type="ARBA" id="ARBA00022448"/>
    </source>
</evidence>
<feature type="region of interest" description="Disordered" evidence="12">
    <location>
        <begin position="125"/>
        <end position="145"/>
    </location>
</feature>